<sequence length="322" mass="35824">MSRLALIAGALLQLGSGWCIHRGAGDVSILLLQLGGAVTWGWGTRFFPFVATPSARCLAGVMALVIPVFGWLVSAAFTSLMWMKMPRTRGRSLLVWSDRNLRMETDLQTVPGSQESIAEILRGPHIQARRNAILAVKDLDPSSALPLLRKGLQDSDEQVRIFAQNSLSTLMEGFEAGIKQLERRLAEAPTELATVVGLAEQYFELVYLDVAGDEETSAHLLGKAADLLARAAAQAPDDRRICLLRLRYALRRRDVAMAGTLLAQIDQDPADEQMLLPWRAELAFQMRDWSGVRRILKRFAEAGYVNTRIEALARFWRVKERA</sequence>
<reference evidence="2" key="1">
    <citation type="submission" date="2023-03" db="EMBL/GenBank/DDBJ databases">
        <title>Lomoglobus Profundus gen. nov., sp. nov., a novel member of the phylum Verrucomicrobia, isolated from deep-marine sediment of South China Sea.</title>
        <authorList>
            <person name="Ahmad T."/>
            <person name="Ishaq S.E."/>
            <person name="Wang F."/>
        </authorList>
    </citation>
    <scope>NUCLEOTIDE SEQUENCE</scope>
    <source>
        <strain evidence="2">LMO-M01</strain>
    </source>
</reference>
<organism evidence="2 3">
    <name type="scientific">Synoicihabitans lomoniglobus</name>
    <dbReference type="NCBI Taxonomy" id="2909285"/>
    <lineage>
        <taxon>Bacteria</taxon>
        <taxon>Pseudomonadati</taxon>
        <taxon>Verrucomicrobiota</taxon>
        <taxon>Opitutia</taxon>
        <taxon>Opitutales</taxon>
        <taxon>Opitutaceae</taxon>
        <taxon>Synoicihabitans</taxon>
    </lineage>
</organism>
<proteinExistence type="predicted"/>
<dbReference type="AlphaFoldDB" id="A0AAF0CQG7"/>
<dbReference type="InterPro" id="IPR011989">
    <property type="entry name" value="ARM-like"/>
</dbReference>
<dbReference type="RefSeq" id="WP_330931317.1">
    <property type="nucleotide sequence ID" value="NZ_CP119075.1"/>
</dbReference>
<dbReference type="PROSITE" id="PS50077">
    <property type="entry name" value="HEAT_REPEAT"/>
    <property type="match status" value="1"/>
</dbReference>
<dbReference type="SUPFAM" id="SSF48371">
    <property type="entry name" value="ARM repeat"/>
    <property type="match status" value="1"/>
</dbReference>
<gene>
    <name evidence="2" type="ORF">PXH66_04615</name>
</gene>
<dbReference type="Gene3D" id="1.25.10.10">
    <property type="entry name" value="Leucine-rich Repeat Variant"/>
    <property type="match status" value="1"/>
</dbReference>
<dbReference type="InterPro" id="IPR016024">
    <property type="entry name" value="ARM-type_fold"/>
</dbReference>
<evidence type="ECO:0000313" key="3">
    <source>
        <dbReference type="Proteomes" id="UP001218638"/>
    </source>
</evidence>
<name>A0AAF0CQG7_9BACT</name>
<keyword evidence="1" id="KW-1133">Transmembrane helix</keyword>
<keyword evidence="3" id="KW-1185">Reference proteome</keyword>
<dbReference type="Proteomes" id="UP001218638">
    <property type="component" value="Chromosome"/>
</dbReference>
<dbReference type="KEGG" id="slom:PXH66_04615"/>
<feature type="transmembrane region" description="Helical" evidence="1">
    <location>
        <begin position="59"/>
        <end position="83"/>
    </location>
</feature>
<keyword evidence="1" id="KW-0472">Membrane</keyword>
<evidence type="ECO:0000313" key="2">
    <source>
        <dbReference type="EMBL" id="WED66126.1"/>
    </source>
</evidence>
<dbReference type="InterPro" id="IPR021133">
    <property type="entry name" value="HEAT_type_2"/>
</dbReference>
<feature type="transmembrane region" description="Helical" evidence="1">
    <location>
        <begin position="27"/>
        <end position="47"/>
    </location>
</feature>
<keyword evidence="1" id="KW-0812">Transmembrane</keyword>
<dbReference type="Pfam" id="PF13646">
    <property type="entry name" value="HEAT_2"/>
    <property type="match status" value="1"/>
</dbReference>
<protein>
    <submittedName>
        <fullName evidence="2">HEAT repeat domain-containing protein</fullName>
    </submittedName>
</protein>
<evidence type="ECO:0000256" key="1">
    <source>
        <dbReference type="SAM" id="Phobius"/>
    </source>
</evidence>
<dbReference type="EMBL" id="CP119075">
    <property type="protein sequence ID" value="WED66126.1"/>
    <property type="molecule type" value="Genomic_DNA"/>
</dbReference>
<accession>A0AAF0CQG7</accession>